<evidence type="ECO:0000256" key="6">
    <source>
        <dbReference type="SAM" id="MobiDB-lite"/>
    </source>
</evidence>
<accession>A0A1V6NA49</accession>
<dbReference type="PROSITE" id="PS50048">
    <property type="entry name" value="ZN2_CY6_FUNGAL_2"/>
    <property type="match status" value="1"/>
</dbReference>
<evidence type="ECO:0000256" key="3">
    <source>
        <dbReference type="ARBA" id="ARBA00023163"/>
    </source>
</evidence>
<dbReference type="Proteomes" id="UP000191408">
    <property type="component" value="Unassembled WGS sequence"/>
</dbReference>
<name>A0A1V6NA49_PENPO</name>
<dbReference type="Pfam" id="PF00172">
    <property type="entry name" value="Zn_clus"/>
    <property type="match status" value="1"/>
</dbReference>
<keyword evidence="9" id="KW-1185">Reference proteome</keyword>
<dbReference type="GO" id="GO:0000981">
    <property type="term" value="F:DNA-binding transcription factor activity, RNA polymerase II-specific"/>
    <property type="evidence" value="ECO:0007669"/>
    <property type="project" value="InterPro"/>
</dbReference>
<dbReference type="CDD" id="cd00067">
    <property type="entry name" value="GAL4"/>
    <property type="match status" value="1"/>
</dbReference>
<protein>
    <recommendedName>
        <fullName evidence="7">Zn(2)-C6 fungal-type domain-containing protein</fullName>
    </recommendedName>
</protein>
<feature type="region of interest" description="Disordered" evidence="6">
    <location>
        <begin position="31"/>
        <end position="52"/>
    </location>
</feature>
<feature type="coiled-coil region" evidence="5">
    <location>
        <begin position="466"/>
        <end position="493"/>
    </location>
</feature>
<dbReference type="SMART" id="SM00066">
    <property type="entry name" value="GAL4"/>
    <property type="match status" value="1"/>
</dbReference>
<keyword evidence="2" id="KW-0238">DNA-binding</keyword>
<dbReference type="STRING" id="60169.A0A1V6NA49"/>
<comment type="caution">
    <text evidence="8">The sequence shown here is derived from an EMBL/GenBank/DDBJ whole genome shotgun (WGS) entry which is preliminary data.</text>
</comment>
<evidence type="ECO:0000256" key="5">
    <source>
        <dbReference type="SAM" id="Coils"/>
    </source>
</evidence>
<evidence type="ECO:0000256" key="4">
    <source>
        <dbReference type="ARBA" id="ARBA00023242"/>
    </source>
</evidence>
<evidence type="ECO:0000256" key="1">
    <source>
        <dbReference type="ARBA" id="ARBA00023015"/>
    </source>
</evidence>
<dbReference type="EMBL" id="MDYM01000016">
    <property type="protein sequence ID" value="OQD61505.1"/>
    <property type="molecule type" value="Genomic_DNA"/>
</dbReference>
<evidence type="ECO:0000313" key="9">
    <source>
        <dbReference type="Proteomes" id="UP000191408"/>
    </source>
</evidence>
<proteinExistence type="predicted"/>
<evidence type="ECO:0000259" key="7">
    <source>
        <dbReference type="PROSITE" id="PS50048"/>
    </source>
</evidence>
<evidence type="ECO:0000256" key="2">
    <source>
        <dbReference type="ARBA" id="ARBA00023125"/>
    </source>
</evidence>
<dbReference type="AlphaFoldDB" id="A0A1V6NA49"/>
<reference evidence="9" key="1">
    <citation type="journal article" date="2017" name="Nat. Microbiol.">
        <title>Global analysis of biosynthetic gene clusters reveals vast potential of secondary metabolite production in Penicillium species.</title>
        <authorList>
            <person name="Nielsen J.C."/>
            <person name="Grijseels S."/>
            <person name="Prigent S."/>
            <person name="Ji B."/>
            <person name="Dainat J."/>
            <person name="Nielsen K.F."/>
            <person name="Frisvad J.C."/>
            <person name="Workman M."/>
            <person name="Nielsen J."/>
        </authorList>
    </citation>
    <scope>NUCLEOTIDE SEQUENCE [LARGE SCALE GENOMIC DNA]</scope>
    <source>
        <strain evidence="9">IBT 4502</strain>
    </source>
</reference>
<keyword evidence="5" id="KW-0175">Coiled coil</keyword>
<dbReference type="OrthoDB" id="4356994at2759"/>
<dbReference type="InterPro" id="IPR036864">
    <property type="entry name" value="Zn2-C6_fun-type_DNA-bd_sf"/>
</dbReference>
<dbReference type="GO" id="GO:0008270">
    <property type="term" value="F:zinc ion binding"/>
    <property type="evidence" value="ECO:0007669"/>
    <property type="project" value="InterPro"/>
</dbReference>
<keyword evidence="1" id="KW-0805">Transcription regulation</keyword>
<dbReference type="GO" id="GO:0003677">
    <property type="term" value="F:DNA binding"/>
    <property type="evidence" value="ECO:0007669"/>
    <property type="project" value="UniProtKB-KW"/>
</dbReference>
<keyword evidence="3" id="KW-0804">Transcription</keyword>
<dbReference type="PANTHER" id="PTHR37534:SF46">
    <property type="entry name" value="ZN(II)2CYS6 TRANSCRIPTION FACTOR (EUROFUNG)"/>
    <property type="match status" value="1"/>
</dbReference>
<feature type="domain" description="Zn(2)-C6 fungal-type" evidence="7">
    <location>
        <begin position="52"/>
        <end position="82"/>
    </location>
</feature>
<sequence>MSEVGVHEEENPHTIGVCMSTMHSPFLSSLEMETSANTRRRRTERGPRSKSGCRTCISKKVKCDEQHPLCRRCVRLRLQCEWPVYQPSMSTRRRGLGPIKNRDAWTPPPIVPIPQSQAEPVDLDNLSRIEEISDSIIESPTTIHNHHLETRAFNLWFDTGETTSQLNGPTQEIETVEQEDHAPLSMLLSPQPPLNFQATPAAILFARESGTDYAPSFGSNDSQAVSFYRGVLAPLKSTREAASSAHVLFLDLALQNTMALHFLLAVSHNELAIHLGPPNYPPQESWRHFEYGSEIFLTALNPLARSTYPDHVATMLSFLYMYMFWMRIPPLNAQNLCQLSVSVLTYVKSHGLYELCADSVSLSADTVLLSRILTYLYDRDGFCSFFGCGGAFASYGSENHDKRHRIWQLSKSIFASSDGHTTASAMPSTQRPLNAHTLNVYFELISIHHDINCYSQAAEGQAPRLLRKIKKNLAMAQDECESLSRLIVQCRRQGRSPPLMALVAVTFFHAIQIYFPRCRDSYFGQLPVSGEIQQALSDLITTAFHTVATGPVQLLERFQWSLMIAGMETHDPVHLQWILANLSDPILKNLLNMVKEEQESPSISIKQLRQIIDPVSHGDIRRMLVDL</sequence>
<organism evidence="8 9">
    <name type="scientific">Penicillium polonicum</name>
    <dbReference type="NCBI Taxonomy" id="60169"/>
    <lineage>
        <taxon>Eukaryota</taxon>
        <taxon>Fungi</taxon>
        <taxon>Dikarya</taxon>
        <taxon>Ascomycota</taxon>
        <taxon>Pezizomycotina</taxon>
        <taxon>Eurotiomycetes</taxon>
        <taxon>Eurotiomycetidae</taxon>
        <taxon>Eurotiales</taxon>
        <taxon>Aspergillaceae</taxon>
        <taxon>Penicillium</taxon>
    </lineage>
</organism>
<dbReference type="PANTHER" id="PTHR37534">
    <property type="entry name" value="TRANSCRIPTIONAL ACTIVATOR PROTEIN UGA3"/>
    <property type="match status" value="1"/>
</dbReference>
<dbReference type="Gene3D" id="4.10.240.10">
    <property type="entry name" value="Zn(2)-C6 fungal-type DNA-binding domain"/>
    <property type="match status" value="1"/>
</dbReference>
<evidence type="ECO:0000313" key="8">
    <source>
        <dbReference type="EMBL" id="OQD61505.1"/>
    </source>
</evidence>
<keyword evidence="4" id="KW-0539">Nucleus</keyword>
<dbReference type="InterPro" id="IPR001138">
    <property type="entry name" value="Zn2Cys6_DnaBD"/>
</dbReference>
<gene>
    <name evidence="8" type="ORF">PENPOL_c016G06335</name>
</gene>
<dbReference type="SUPFAM" id="SSF57701">
    <property type="entry name" value="Zn2/Cys6 DNA-binding domain"/>
    <property type="match status" value="1"/>
</dbReference>
<feature type="region of interest" description="Disordered" evidence="6">
    <location>
        <begin position="93"/>
        <end position="116"/>
    </location>
</feature>